<dbReference type="InterPro" id="IPR015341">
    <property type="entry name" value="Glyco_hydro_38_cen"/>
</dbReference>
<feature type="chain" id="PRO_5045012885" description="Alpha-mannosidase" evidence="7">
    <location>
        <begin position="21"/>
        <end position="1005"/>
    </location>
</feature>
<keyword evidence="6 7" id="KW-0326">Glycosidase</keyword>
<keyword evidence="3 7" id="KW-0378">Hydrolase</keyword>
<dbReference type="InterPro" id="IPR000602">
    <property type="entry name" value="Glyco_hydro_38_N"/>
</dbReference>
<dbReference type="PANTHER" id="PTHR11607:SF3">
    <property type="entry name" value="LYSOSOMAL ALPHA-MANNOSIDASE"/>
    <property type="match status" value="1"/>
</dbReference>
<dbReference type="Pfam" id="PF09261">
    <property type="entry name" value="Alpha-mann_mid"/>
    <property type="match status" value="1"/>
</dbReference>
<comment type="cofactor">
    <cofactor evidence="7">
        <name>Zn(2+)</name>
        <dbReference type="ChEBI" id="CHEBI:29105"/>
    </cofactor>
    <text evidence="7">Binds 1 zinc ion per subunit.</text>
</comment>
<proteinExistence type="inferred from homology"/>
<evidence type="ECO:0000313" key="9">
    <source>
        <dbReference type="EMBL" id="CAK0803643.1"/>
    </source>
</evidence>
<evidence type="ECO:0000256" key="6">
    <source>
        <dbReference type="ARBA" id="ARBA00023295"/>
    </source>
</evidence>
<dbReference type="InterPro" id="IPR013780">
    <property type="entry name" value="Glyco_hydro_b"/>
</dbReference>
<evidence type="ECO:0000313" key="10">
    <source>
        <dbReference type="Proteomes" id="UP001189429"/>
    </source>
</evidence>
<accession>A0ABN9QCK4</accession>
<dbReference type="EMBL" id="CAUYUJ010003058">
    <property type="protein sequence ID" value="CAK0803643.1"/>
    <property type="molecule type" value="Genomic_DNA"/>
</dbReference>
<evidence type="ECO:0000256" key="5">
    <source>
        <dbReference type="ARBA" id="ARBA00023157"/>
    </source>
</evidence>
<dbReference type="Pfam" id="PF07748">
    <property type="entry name" value="Glyco_hydro_38C"/>
    <property type="match status" value="1"/>
</dbReference>
<dbReference type="Proteomes" id="UP001189429">
    <property type="component" value="Unassembled WGS sequence"/>
</dbReference>
<keyword evidence="2 7" id="KW-0479">Metal-binding</keyword>
<dbReference type="InterPro" id="IPR027291">
    <property type="entry name" value="Glyco_hydro_38_N_sf"/>
</dbReference>
<dbReference type="InterPro" id="IPR028995">
    <property type="entry name" value="Glyco_hydro_57/38_cen_sf"/>
</dbReference>
<dbReference type="InterPro" id="IPR050843">
    <property type="entry name" value="Glycosyl_Hydrlase_38"/>
</dbReference>
<dbReference type="InterPro" id="IPR011682">
    <property type="entry name" value="Glyco_hydro_38_C"/>
</dbReference>
<dbReference type="CDD" id="cd10810">
    <property type="entry name" value="GH38N_AMII_LAM_like"/>
    <property type="match status" value="1"/>
</dbReference>
<evidence type="ECO:0000256" key="2">
    <source>
        <dbReference type="ARBA" id="ARBA00022723"/>
    </source>
</evidence>
<sequence>MLQRLAVAAALAALLPAGSSVLTVHVVPHTHDDVGWLKTVDQCPAAPSFRHERYYAGVNPQGQSISGYVKMILDTVIRSLQENPERKFTYVEQAFFQRWWREQTPAVQNLTRDLVKAGRLEFTNGGWCMHDEAAAYYLDMIDQTTVGHRFLIPGFGVSPSTGWQLDPFGHSATQAALLSAEVGFNGLFFGRIDYQDLANRINKSEAEFVWRASPSLGRDVQVFSGLTGEYGGNYGPPNGLDFENGDAVQDDTTLEDNNVKRRVQRFVGAALWQASHTRGSNIMFTMGSDFQYENAFKWFESLDKIIKYVNLDGRVHARYSTPAEYVRAKTQEVNVSWPLKTDDFFPYADTAHQFWTGYFTSRPALKRYIRETSAVLQVVRQVAAAHHMAAQGGGPPSGQLSGVAQLEQAMGVAQHHDAVSGTAKQHVTFDYARRLAAGRAAALSAVAGALGNLTGVAQEGAGFTMCDLRNVSVCAPTQAVVAEGASGVDFVLWNGLSQARTELVELPVGSSNVSVTDGSGAALPVQLVASLPSVTNYAEAANGSSLTAVFAAELPPLGYRTFRLRTSSEAPPAPAPEAAVRGEPVVLENEYLRLEFVAGTLSTVLDKSRNLSAQVRQSWLWYNGSAGNSESTQTSGAYIFRPNRSEASPVFNGTPTLRLSRGPLAEEVHQEFGPWVSQRVRLAKAARHVEITYTVGPVPVQDQLGKEVITRFTTDIANAGECFTDSNGREMMARKRDYRATWNLSQTEPVAGNYYPVTASIFIRDARRQLTVLTDAAQAGSGCVTDGELELMVHRRLLHDDFKGVGEPLNESLPNGAGLVTRGRHLLVLSDPATAAATWRPLADAVYMPPLPFFAPGYRLPGAQASYIYSILTEQLPPNVQVATLSRWDDAWVLLRLAHQFGVGEDAVLSQPAEVDLGKLFAGMAVAAVEERGLAASISRAEVLRRRVPWPVEGEPAVRARPAAAGPAAPGGELVYELGPLQIRTFLVRLEQVGPQRGAGSAVLV</sequence>
<keyword evidence="10" id="KW-1185">Reference proteome</keyword>
<reference evidence="9" key="1">
    <citation type="submission" date="2023-10" db="EMBL/GenBank/DDBJ databases">
        <authorList>
            <person name="Chen Y."/>
            <person name="Shah S."/>
            <person name="Dougan E. K."/>
            <person name="Thang M."/>
            <person name="Chan C."/>
        </authorList>
    </citation>
    <scope>NUCLEOTIDE SEQUENCE [LARGE SCALE GENOMIC DNA]</scope>
</reference>
<comment type="similarity">
    <text evidence="1 7">Belongs to the glycosyl hydrolase 38 family.</text>
</comment>
<name>A0ABN9QCK4_9DINO</name>
<feature type="signal peptide" evidence="7">
    <location>
        <begin position="1"/>
        <end position="20"/>
    </location>
</feature>
<dbReference type="SUPFAM" id="SSF88713">
    <property type="entry name" value="Glycoside hydrolase/deacetylase"/>
    <property type="match status" value="1"/>
</dbReference>
<dbReference type="Gene3D" id="2.70.98.30">
    <property type="entry name" value="Golgi alpha-mannosidase II, domain 4"/>
    <property type="match status" value="1"/>
</dbReference>
<dbReference type="SMART" id="SM00872">
    <property type="entry name" value="Alpha-mann_mid"/>
    <property type="match status" value="1"/>
</dbReference>
<dbReference type="EC" id="3.2.1.-" evidence="7"/>
<dbReference type="Gene3D" id="3.20.110.10">
    <property type="entry name" value="Glycoside hydrolase 38, N terminal domain"/>
    <property type="match status" value="1"/>
</dbReference>
<keyword evidence="4 7" id="KW-0862">Zinc</keyword>
<dbReference type="PANTHER" id="PTHR11607">
    <property type="entry name" value="ALPHA-MANNOSIDASE"/>
    <property type="match status" value="1"/>
</dbReference>
<dbReference type="Gene3D" id="2.60.40.1180">
    <property type="entry name" value="Golgi alpha-mannosidase II"/>
    <property type="match status" value="1"/>
</dbReference>
<protein>
    <recommendedName>
        <fullName evidence="7">Alpha-mannosidase</fullName>
        <ecNumber evidence="7">3.2.1.-</ecNumber>
    </recommendedName>
</protein>
<keyword evidence="7" id="KW-0732">Signal</keyword>
<evidence type="ECO:0000256" key="3">
    <source>
        <dbReference type="ARBA" id="ARBA00022801"/>
    </source>
</evidence>
<evidence type="ECO:0000256" key="7">
    <source>
        <dbReference type="RuleBase" id="RU361199"/>
    </source>
</evidence>
<gene>
    <name evidence="9" type="ORF">PCOR1329_LOCUS10744</name>
</gene>
<evidence type="ECO:0000259" key="8">
    <source>
        <dbReference type="SMART" id="SM00872"/>
    </source>
</evidence>
<evidence type="ECO:0000256" key="1">
    <source>
        <dbReference type="ARBA" id="ARBA00009792"/>
    </source>
</evidence>
<evidence type="ECO:0000256" key="4">
    <source>
        <dbReference type="ARBA" id="ARBA00022833"/>
    </source>
</evidence>
<keyword evidence="5" id="KW-1015">Disulfide bond</keyword>
<dbReference type="SUPFAM" id="SSF88688">
    <property type="entry name" value="Families 57/38 glycoside transferase middle domain"/>
    <property type="match status" value="1"/>
</dbReference>
<feature type="domain" description="Glycoside hydrolase family 38 central" evidence="8">
    <location>
        <begin position="353"/>
        <end position="435"/>
    </location>
</feature>
<dbReference type="Gene3D" id="1.20.1270.50">
    <property type="entry name" value="Glycoside hydrolase family 38, central domain"/>
    <property type="match status" value="2"/>
</dbReference>
<dbReference type="InterPro" id="IPR037094">
    <property type="entry name" value="Glyco_hydro_38_cen_sf"/>
</dbReference>
<dbReference type="SUPFAM" id="SSF74650">
    <property type="entry name" value="Galactose mutarotase-like"/>
    <property type="match status" value="1"/>
</dbReference>
<dbReference type="Pfam" id="PF01074">
    <property type="entry name" value="Glyco_hydro_38N"/>
    <property type="match status" value="1"/>
</dbReference>
<dbReference type="Gene3D" id="2.60.40.1360">
    <property type="match status" value="1"/>
</dbReference>
<dbReference type="InterPro" id="IPR011330">
    <property type="entry name" value="Glyco_hydro/deAcase_b/a-brl"/>
</dbReference>
<organism evidence="9 10">
    <name type="scientific">Prorocentrum cordatum</name>
    <dbReference type="NCBI Taxonomy" id="2364126"/>
    <lineage>
        <taxon>Eukaryota</taxon>
        <taxon>Sar</taxon>
        <taxon>Alveolata</taxon>
        <taxon>Dinophyceae</taxon>
        <taxon>Prorocentrales</taxon>
        <taxon>Prorocentraceae</taxon>
        <taxon>Prorocentrum</taxon>
    </lineage>
</organism>
<comment type="caution">
    <text evidence="9">The sequence shown here is derived from an EMBL/GenBank/DDBJ whole genome shotgun (WGS) entry which is preliminary data.</text>
</comment>
<dbReference type="InterPro" id="IPR011013">
    <property type="entry name" value="Gal_mutarotase_sf_dom"/>
</dbReference>